<gene>
    <name evidence="2" type="ORF">RND81_05G218600</name>
</gene>
<dbReference type="EMBL" id="JBDFQZ010000005">
    <property type="protein sequence ID" value="KAK9726486.1"/>
    <property type="molecule type" value="Genomic_DNA"/>
</dbReference>
<dbReference type="PANTHER" id="PTHR35745:SF1">
    <property type="entry name" value="OS04G0513000 PROTEIN"/>
    <property type="match status" value="1"/>
</dbReference>
<protein>
    <submittedName>
        <fullName evidence="2">Uncharacterized protein</fullName>
    </submittedName>
</protein>
<comment type="caution">
    <text evidence="2">The sequence shown here is derived from an EMBL/GenBank/DDBJ whole genome shotgun (WGS) entry which is preliminary data.</text>
</comment>
<feature type="region of interest" description="Disordered" evidence="1">
    <location>
        <begin position="161"/>
        <end position="208"/>
    </location>
</feature>
<evidence type="ECO:0000313" key="2">
    <source>
        <dbReference type="EMBL" id="KAK9726486.1"/>
    </source>
</evidence>
<evidence type="ECO:0000313" key="3">
    <source>
        <dbReference type="Proteomes" id="UP001443914"/>
    </source>
</evidence>
<accession>A0AAW1L300</accession>
<keyword evidence="3" id="KW-1185">Reference proteome</keyword>
<evidence type="ECO:0000256" key="1">
    <source>
        <dbReference type="SAM" id="MobiDB-lite"/>
    </source>
</evidence>
<name>A0AAW1L300_SAPOF</name>
<organism evidence="2 3">
    <name type="scientific">Saponaria officinalis</name>
    <name type="common">Common soapwort</name>
    <name type="synonym">Lychnis saponaria</name>
    <dbReference type="NCBI Taxonomy" id="3572"/>
    <lineage>
        <taxon>Eukaryota</taxon>
        <taxon>Viridiplantae</taxon>
        <taxon>Streptophyta</taxon>
        <taxon>Embryophyta</taxon>
        <taxon>Tracheophyta</taxon>
        <taxon>Spermatophyta</taxon>
        <taxon>Magnoliopsida</taxon>
        <taxon>eudicotyledons</taxon>
        <taxon>Gunneridae</taxon>
        <taxon>Pentapetalae</taxon>
        <taxon>Caryophyllales</taxon>
        <taxon>Caryophyllaceae</taxon>
        <taxon>Caryophylleae</taxon>
        <taxon>Saponaria</taxon>
    </lineage>
</organism>
<dbReference type="Pfam" id="PF20711">
    <property type="entry name" value="DUF6825"/>
    <property type="match status" value="1"/>
</dbReference>
<dbReference type="GO" id="GO:0009535">
    <property type="term" value="C:chloroplast thylakoid membrane"/>
    <property type="evidence" value="ECO:0007669"/>
    <property type="project" value="TreeGrafter"/>
</dbReference>
<feature type="compositionally biased region" description="Polar residues" evidence="1">
    <location>
        <begin position="168"/>
        <end position="186"/>
    </location>
</feature>
<sequence length="208" mass="21970">MSLGKSLSTTTSSSSFNFVLNHNHTLISSKSPLTVNYPHNLPNNVLLSLSSRSHSLTPISCKSSLGPGDGDSRTVLDAFFLGKALGEALTERVESVVGEVLSTVGRLQAEQQKQIQEFQEEVLERAKAAQEKAAREALQVQSTLPPNPIAGTKDVTVASSTSAVLSTNGFGTSSVSAITIETDSPTSVVEDDEEGEDHDSISSVPIDE</sequence>
<dbReference type="AlphaFoldDB" id="A0AAW1L300"/>
<reference evidence="2" key="1">
    <citation type="submission" date="2024-03" db="EMBL/GenBank/DDBJ databases">
        <title>WGS assembly of Saponaria officinalis var. Norfolk2.</title>
        <authorList>
            <person name="Jenkins J."/>
            <person name="Shu S."/>
            <person name="Grimwood J."/>
            <person name="Barry K."/>
            <person name="Goodstein D."/>
            <person name="Schmutz J."/>
            <person name="Leebens-Mack J."/>
            <person name="Osbourn A."/>
        </authorList>
    </citation>
    <scope>NUCLEOTIDE SEQUENCE [LARGE SCALE GENOMIC DNA]</scope>
    <source>
        <strain evidence="2">JIC</strain>
    </source>
</reference>
<dbReference type="PANTHER" id="PTHR35745">
    <property type="entry name" value="BNACNNG14650D PROTEIN"/>
    <property type="match status" value="1"/>
</dbReference>
<dbReference type="Proteomes" id="UP001443914">
    <property type="component" value="Unassembled WGS sequence"/>
</dbReference>
<proteinExistence type="predicted"/>
<dbReference type="InterPro" id="IPR040003">
    <property type="entry name" value="PG18-like"/>
</dbReference>
<dbReference type="GO" id="GO:0010027">
    <property type="term" value="P:thylakoid membrane organization"/>
    <property type="evidence" value="ECO:0007669"/>
    <property type="project" value="InterPro"/>
</dbReference>